<dbReference type="InterPro" id="IPR005094">
    <property type="entry name" value="Endonuclease_MobA/VirD2"/>
</dbReference>
<evidence type="ECO:0000259" key="1">
    <source>
        <dbReference type="Pfam" id="PF03432"/>
    </source>
</evidence>
<dbReference type="Proteomes" id="UP000320643">
    <property type="component" value="Unassembled WGS sequence"/>
</dbReference>
<evidence type="ECO:0000313" key="3">
    <source>
        <dbReference type="Proteomes" id="UP000320643"/>
    </source>
</evidence>
<protein>
    <submittedName>
        <fullName evidence="2">Relaxase</fullName>
    </submittedName>
</protein>
<comment type="caution">
    <text evidence="2">The sequence shown here is derived from an EMBL/GenBank/DDBJ whole genome shotgun (WGS) entry which is preliminary data.</text>
</comment>
<name>A0A552V051_9FLAO</name>
<dbReference type="RefSeq" id="WP_143373550.1">
    <property type="nucleotide sequence ID" value="NZ_VJVZ01000007.1"/>
</dbReference>
<dbReference type="EMBL" id="VJVZ01000007">
    <property type="protein sequence ID" value="TRW23802.1"/>
    <property type="molecule type" value="Genomic_DNA"/>
</dbReference>
<organism evidence="2 3">
    <name type="scientific">Flavobacterium zepuense</name>
    <dbReference type="NCBI Taxonomy" id="2593302"/>
    <lineage>
        <taxon>Bacteria</taxon>
        <taxon>Pseudomonadati</taxon>
        <taxon>Bacteroidota</taxon>
        <taxon>Flavobacteriia</taxon>
        <taxon>Flavobacteriales</taxon>
        <taxon>Flavobacteriaceae</taxon>
        <taxon>Flavobacterium</taxon>
    </lineage>
</organism>
<accession>A0A552V051</accession>
<proteinExistence type="predicted"/>
<evidence type="ECO:0000313" key="2">
    <source>
        <dbReference type="EMBL" id="TRW23802.1"/>
    </source>
</evidence>
<keyword evidence="3" id="KW-1185">Reference proteome</keyword>
<sequence length="339" mass="38154">MIGHVSIGASFYHLIRYVLEDKKELSEQLKQELSLQDDLQHTGRAEVLEYNQCFGNKKELTEQFSDVQKLSGRIEKPVLHLSLRLAPGETLGRGQLIEIGQACAREFGVANNQYICVLHKDTKEQHIHIAANRVGLDGKVASDSNSYKRMADLCRRLEKQYGLQEVLSPRAFLSPKDRSLPRHDKRKEKLRDDIRQSLENVSSFAAFEKQMQALGYTVLKGRGISFIDDKKVKVKGSEVGFSLAKIEQALSIQQQLAVNRFKGQSQTDGNRPSMAPASVNASLTANNFIGESIGEIEKQLTGMLSQLLMPEYAPDTVDPELIREAKKKHKKKPGQKVRR</sequence>
<dbReference type="Pfam" id="PF03432">
    <property type="entry name" value="Relaxase"/>
    <property type="match status" value="1"/>
</dbReference>
<dbReference type="AlphaFoldDB" id="A0A552V051"/>
<reference evidence="2 3" key="1">
    <citation type="submission" date="2019-07" db="EMBL/GenBank/DDBJ databases">
        <title>Flavobacterium sp. nov., isolated from glacier ice.</title>
        <authorList>
            <person name="Liu Q."/>
            <person name="Xin Y.-H."/>
        </authorList>
    </citation>
    <scope>NUCLEOTIDE SEQUENCE [LARGE SCALE GENOMIC DNA]</scope>
    <source>
        <strain evidence="2 3">ZT4R6</strain>
    </source>
</reference>
<gene>
    <name evidence="2" type="ORF">FMM05_11590</name>
</gene>
<feature type="domain" description="MobA/VirD2-like nuclease" evidence="1">
    <location>
        <begin position="42"/>
        <end position="163"/>
    </location>
</feature>
<dbReference type="OrthoDB" id="915634at2"/>